<dbReference type="RefSeq" id="WP_214438007.1">
    <property type="nucleotide sequence ID" value="NZ_JAECZB010000006.1"/>
</dbReference>
<keyword evidence="3" id="KW-1185">Reference proteome</keyword>
<keyword evidence="1" id="KW-0472">Membrane</keyword>
<organism evidence="2 3">
    <name type="scientific">Atlanticothrix silvestris CENA357</name>
    <dbReference type="NCBI Taxonomy" id="1725252"/>
    <lineage>
        <taxon>Bacteria</taxon>
        <taxon>Bacillati</taxon>
        <taxon>Cyanobacteriota</taxon>
        <taxon>Cyanophyceae</taxon>
        <taxon>Nostocales</taxon>
        <taxon>Nodulariaceae</taxon>
        <taxon>Atlanticothrix</taxon>
        <taxon>Atlanticothrix silvestris</taxon>
    </lineage>
</organism>
<keyword evidence="1" id="KW-1133">Transmembrane helix</keyword>
<evidence type="ECO:0000256" key="1">
    <source>
        <dbReference type="SAM" id="Phobius"/>
    </source>
</evidence>
<dbReference type="AlphaFoldDB" id="A0A8J7H8F5"/>
<gene>
    <name evidence="2" type="ORF">I8751_04705</name>
</gene>
<reference evidence="2 3" key="1">
    <citation type="journal article" date="2021" name="Int. J. Syst. Evol. Microbiol.">
        <title>Amazonocrinis nigriterrae gen. nov., sp. nov., Atlanticothrix silvestris gen. nov., sp. nov. and Dendronalium phyllosphericum gen. nov., sp. nov., nostocacean cyanobacteria from Brazilian environments.</title>
        <authorList>
            <person name="Alvarenga D.O."/>
            <person name="Andreote A.P.D."/>
            <person name="Branco L.H.Z."/>
            <person name="Delbaje E."/>
            <person name="Cruz R.B."/>
            <person name="Varani A.M."/>
            <person name="Fiore M.F."/>
        </authorList>
    </citation>
    <scope>NUCLEOTIDE SEQUENCE [LARGE SCALE GENOMIC DNA]</scope>
    <source>
        <strain evidence="2 3">CENA357</strain>
    </source>
</reference>
<protein>
    <submittedName>
        <fullName evidence="2">Uncharacterized protein</fullName>
    </submittedName>
</protein>
<proteinExistence type="predicted"/>
<dbReference type="Proteomes" id="UP000599391">
    <property type="component" value="Unassembled WGS sequence"/>
</dbReference>
<accession>A0A8J7H8F5</accession>
<keyword evidence="1" id="KW-0812">Transmembrane</keyword>
<name>A0A8J7H8F5_9CYAN</name>
<feature type="transmembrane region" description="Helical" evidence="1">
    <location>
        <begin position="52"/>
        <end position="68"/>
    </location>
</feature>
<evidence type="ECO:0000313" key="2">
    <source>
        <dbReference type="EMBL" id="MBH8551686.1"/>
    </source>
</evidence>
<dbReference type="EMBL" id="JAECZB010000006">
    <property type="protein sequence ID" value="MBH8551686.1"/>
    <property type="molecule type" value="Genomic_DNA"/>
</dbReference>
<comment type="caution">
    <text evidence="2">The sequence shown here is derived from an EMBL/GenBank/DDBJ whole genome shotgun (WGS) entry which is preliminary data.</text>
</comment>
<evidence type="ECO:0000313" key="3">
    <source>
        <dbReference type="Proteomes" id="UP000599391"/>
    </source>
</evidence>
<sequence>MNRPSLPPDDLPSHLTIQVSEILLRQLEEVTKKSFFLTCNRMTRILLSSCHWYFQINSGILTLIMICHDMKSYRNIMRTVPQFVEKLKQFANQARITISSPLDQGIPWVLSIDDTLSEGDSTLS</sequence>